<comment type="caution">
    <text evidence="1">The sequence shown here is derived from an EMBL/GenBank/DDBJ whole genome shotgun (WGS) entry which is preliminary data.</text>
</comment>
<dbReference type="RefSeq" id="WP_188940931.1">
    <property type="nucleotide sequence ID" value="NZ_BMNA01000003.1"/>
</dbReference>
<dbReference type="Proteomes" id="UP000655208">
    <property type="component" value="Unassembled WGS sequence"/>
</dbReference>
<accession>A0A917SU91</accession>
<protein>
    <recommendedName>
        <fullName evidence="3">ESAT-6-like protein</fullName>
    </recommendedName>
</protein>
<keyword evidence="2" id="KW-1185">Reference proteome</keyword>
<dbReference type="Pfam" id="PF06013">
    <property type="entry name" value="WXG100"/>
    <property type="match status" value="1"/>
</dbReference>
<proteinExistence type="predicted"/>
<name>A0A917SU91_9ACTN</name>
<gene>
    <name evidence="1" type="ORF">GCM10011594_14980</name>
</gene>
<dbReference type="AlphaFoldDB" id="A0A917SU91"/>
<reference evidence="1" key="1">
    <citation type="journal article" date="2014" name="Int. J. Syst. Evol. Microbiol.">
        <title>Complete genome sequence of Corynebacterium casei LMG S-19264T (=DSM 44701T), isolated from a smear-ripened cheese.</title>
        <authorList>
            <consortium name="US DOE Joint Genome Institute (JGI-PGF)"/>
            <person name="Walter F."/>
            <person name="Albersmeier A."/>
            <person name="Kalinowski J."/>
            <person name="Ruckert C."/>
        </authorList>
    </citation>
    <scope>NUCLEOTIDE SEQUENCE</scope>
    <source>
        <strain evidence="1">CGMCC 4.7308</strain>
    </source>
</reference>
<dbReference type="InterPro" id="IPR010310">
    <property type="entry name" value="T7SS_ESAT-6-like"/>
</dbReference>
<sequence length="97" mass="10230">MSVFSYNEATAEAAGTDLAGVVRGLEVSLADLGGFVAGVRSQWDGDEQETYAAVQARWDRAAGTVQEILGAVTRALESTTTSVRDMRAQVRGALSVH</sequence>
<evidence type="ECO:0008006" key="3">
    <source>
        <dbReference type="Google" id="ProtNLM"/>
    </source>
</evidence>
<dbReference type="InterPro" id="IPR036689">
    <property type="entry name" value="ESAT-6-like_sf"/>
</dbReference>
<dbReference type="EMBL" id="BMNA01000003">
    <property type="protein sequence ID" value="GGL96242.1"/>
    <property type="molecule type" value="Genomic_DNA"/>
</dbReference>
<organism evidence="1 2">
    <name type="scientific">Nakamurella endophytica</name>
    <dbReference type="NCBI Taxonomy" id="1748367"/>
    <lineage>
        <taxon>Bacteria</taxon>
        <taxon>Bacillati</taxon>
        <taxon>Actinomycetota</taxon>
        <taxon>Actinomycetes</taxon>
        <taxon>Nakamurellales</taxon>
        <taxon>Nakamurellaceae</taxon>
        <taxon>Nakamurella</taxon>
    </lineage>
</organism>
<dbReference type="Gene3D" id="1.10.287.1060">
    <property type="entry name" value="ESAT-6-like"/>
    <property type="match status" value="1"/>
</dbReference>
<reference evidence="1" key="2">
    <citation type="submission" date="2020-09" db="EMBL/GenBank/DDBJ databases">
        <authorList>
            <person name="Sun Q."/>
            <person name="Zhou Y."/>
        </authorList>
    </citation>
    <scope>NUCLEOTIDE SEQUENCE</scope>
    <source>
        <strain evidence="1">CGMCC 4.7308</strain>
    </source>
</reference>
<dbReference type="SUPFAM" id="SSF140453">
    <property type="entry name" value="EsxAB dimer-like"/>
    <property type="match status" value="1"/>
</dbReference>
<evidence type="ECO:0000313" key="1">
    <source>
        <dbReference type="EMBL" id="GGL96242.1"/>
    </source>
</evidence>
<evidence type="ECO:0000313" key="2">
    <source>
        <dbReference type="Proteomes" id="UP000655208"/>
    </source>
</evidence>